<dbReference type="InterPro" id="IPR051299">
    <property type="entry name" value="AB_hydrolase_lip/est"/>
</dbReference>
<dbReference type="Pfam" id="PF01764">
    <property type="entry name" value="Lipase_3"/>
    <property type="match status" value="1"/>
</dbReference>
<gene>
    <name evidence="4" type="primary">lipA</name>
    <name evidence="4" type="ORF">CFIMG_005456RA</name>
</gene>
<dbReference type="Gene3D" id="3.40.50.1820">
    <property type="entry name" value="alpha/beta hydrolase"/>
    <property type="match status" value="1"/>
</dbReference>
<evidence type="ECO:0000256" key="2">
    <source>
        <dbReference type="ARBA" id="ARBA00022801"/>
    </source>
</evidence>
<evidence type="ECO:0000259" key="3">
    <source>
        <dbReference type="Pfam" id="PF01764"/>
    </source>
</evidence>
<dbReference type="SUPFAM" id="SSF53474">
    <property type="entry name" value="alpha/beta-Hydrolases"/>
    <property type="match status" value="1"/>
</dbReference>
<reference evidence="4 5" key="2">
    <citation type="journal article" date="2013" name="IMA Fungus">
        <title>IMA Genome-F 1: Ceratocystis fimbriata: Draft nuclear genome sequence for the plant pathogen, Ceratocystis fimbriata.</title>
        <authorList>
            <person name="Wilken P.M."/>
            <person name="Steenkamp E.T."/>
            <person name="Wingfield M.J."/>
            <person name="de Beer Z.W."/>
            <person name="Wingfield B.D."/>
        </authorList>
    </citation>
    <scope>NUCLEOTIDE SEQUENCE [LARGE SCALE GENOMIC DNA]</scope>
    <source>
        <strain evidence="4 5">CBS 114723</strain>
    </source>
</reference>
<keyword evidence="2" id="KW-0378">Hydrolase</keyword>
<dbReference type="EMBL" id="APWK03000080">
    <property type="protein sequence ID" value="PHH51953.1"/>
    <property type="molecule type" value="Genomic_DNA"/>
</dbReference>
<reference evidence="4 5" key="1">
    <citation type="journal article" date="2013" name="Fungal Biol.">
        <title>Analysis of microsatellite markers in the genome of the plant pathogen Ceratocystis fimbriata.</title>
        <authorList>
            <person name="Simpson M.C."/>
            <person name="Wilken P.M."/>
            <person name="Coetzee M.P."/>
            <person name="Wingfield M.J."/>
            <person name="Wingfield B.D."/>
        </authorList>
    </citation>
    <scope>NUCLEOTIDE SEQUENCE [LARGE SCALE GENOMIC DNA]</scope>
    <source>
        <strain evidence="4 5">CBS 114723</strain>
    </source>
</reference>
<dbReference type="STRING" id="1035309.A0A2C5X1M5"/>
<evidence type="ECO:0000313" key="4">
    <source>
        <dbReference type="EMBL" id="PHH51953.1"/>
    </source>
</evidence>
<dbReference type="CDD" id="cd00519">
    <property type="entry name" value="Lipase_3"/>
    <property type="match status" value="1"/>
</dbReference>
<dbReference type="PANTHER" id="PTHR46640">
    <property type="entry name" value="TRIACYLGLYCEROL LIPASE, PUTATIVE (AFU_ORTHOLOGUE AFUA_6G06510)-RELATED"/>
    <property type="match status" value="1"/>
</dbReference>
<dbReference type="GO" id="GO:0016787">
    <property type="term" value="F:hydrolase activity"/>
    <property type="evidence" value="ECO:0007669"/>
    <property type="project" value="UniProtKB-KW"/>
</dbReference>
<accession>A0A2C5X1M5</accession>
<evidence type="ECO:0000313" key="5">
    <source>
        <dbReference type="Proteomes" id="UP000222788"/>
    </source>
</evidence>
<dbReference type="OrthoDB" id="438440at2759"/>
<proteinExistence type="predicted"/>
<protein>
    <submittedName>
        <fullName evidence="4">Lipase A</fullName>
    </submittedName>
</protein>
<dbReference type="InterPro" id="IPR029058">
    <property type="entry name" value="AB_hydrolase_fold"/>
</dbReference>
<sequence length="408" mass="45632">MYVSHRLDNQRVASDVPISSAVHTESVHDTKTSRQIPLRLFASLERMARLVDISYCVGTTGINKPFICANRCRDFPTLELVKTWNTGMLMSDSCGYIAVDHGPNKAIIVAFRGTYSITNTVVDLATVPQDYTPYPVPDNGDDGQAREYQCQNCTVHSGFFSSWKNARRFVVPQLKLLREKYPSHKIHLVGHSLGGAVAALAAVELKVGLHWDNILVTTFGEPRVGNKGVADFVNQVFGLNDTAADASGPEDWIFRRVTHTNDPVPLLPPSQWGYRAHSGEIYVSKLELYPDLSDVRACLGANDPTCIAGNEESEIKKNVLAKLVQQAKNGDDEDKNHNDDKYAPNSAEIWVLGNSRKPRPISLGMPTLWELFFAHRDYFWRLGLCVPGGNFGDWDKHHYYLEDRSDEL</sequence>
<organism evidence="4 5">
    <name type="scientific">Ceratocystis fimbriata CBS 114723</name>
    <dbReference type="NCBI Taxonomy" id="1035309"/>
    <lineage>
        <taxon>Eukaryota</taxon>
        <taxon>Fungi</taxon>
        <taxon>Dikarya</taxon>
        <taxon>Ascomycota</taxon>
        <taxon>Pezizomycotina</taxon>
        <taxon>Sordariomycetes</taxon>
        <taxon>Hypocreomycetidae</taxon>
        <taxon>Microascales</taxon>
        <taxon>Ceratocystidaceae</taxon>
        <taxon>Ceratocystis</taxon>
    </lineage>
</organism>
<dbReference type="AlphaFoldDB" id="A0A2C5X1M5"/>
<feature type="domain" description="Fungal lipase-type" evidence="3">
    <location>
        <begin position="108"/>
        <end position="270"/>
    </location>
</feature>
<dbReference type="PANTHER" id="PTHR46640:SF1">
    <property type="entry name" value="FUNGAL LIPASE-LIKE DOMAIN-CONTAINING PROTEIN-RELATED"/>
    <property type="match status" value="1"/>
</dbReference>
<dbReference type="GO" id="GO:0006629">
    <property type="term" value="P:lipid metabolic process"/>
    <property type="evidence" value="ECO:0007669"/>
    <property type="project" value="InterPro"/>
</dbReference>
<keyword evidence="1" id="KW-0732">Signal</keyword>
<comment type="caution">
    <text evidence="4">The sequence shown here is derived from an EMBL/GenBank/DDBJ whole genome shotgun (WGS) entry which is preliminary data.</text>
</comment>
<evidence type="ECO:0000256" key="1">
    <source>
        <dbReference type="ARBA" id="ARBA00022729"/>
    </source>
</evidence>
<dbReference type="InterPro" id="IPR002921">
    <property type="entry name" value="Fungal_lipase-type"/>
</dbReference>
<dbReference type="Proteomes" id="UP000222788">
    <property type="component" value="Unassembled WGS sequence"/>
</dbReference>
<name>A0A2C5X1M5_9PEZI</name>
<keyword evidence="5" id="KW-1185">Reference proteome</keyword>